<sequence length="438" mass="47710">MRQFIIGAAVALAAVPAAAQEAAVPAAAQEFDWRKHEGETINVMLNNLAWTQLMRDRIDAFTEATGIRVRAETFSEEQYRTRLTTLLQGGSSELDVFMTLPSREAPLFQANGWYADLTPLLQGEATDPAYDYDDFSAALRQSGVVGEAITSVPINVEGPLFYWRRDIFETCNVEKPEYLEDLPAAAEKIRACDSAITPWAARGLRGTVGYPLGAFVYNMGGDFMDEGGKASLCLPGTIKGLDLYGSMLRDYGPPGATNHTFTQVMDLLGQGRVAMTNESSNEFSTLMKHEGRAEDIGVDVLPGGRESGISKPVVINWSLAVSGLSENKEAAWYFVQWATGAENQEELATQGIAPSRVSVFNGEGFRNWASESRPRGEWLEALLEISQTGSSLYQTPSLTRTPEAREILSNVVQQIVLGQADAETAACAVTEQVQALQD</sequence>
<evidence type="ECO:0000256" key="1">
    <source>
        <dbReference type="ARBA" id="ARBA00004418"/>
    </source>
</evidence>
<proteinExistence type="inferred from homology"/>
<keyword evidence="6" id="KW-0564">Palmitate</keyword>
<evidence type="ECO:0000256" key="5">
    <source>
        <dbReference type="ARBA" id="ARBA00023136"/>
    </source>
</evidence>
<reference evidence="9 10" key="1">
    <citation type="submission" date="2018-04" db="EMBL/GenBank/DDBJ databases">
        <title>Genomic Encyclopedia of Type Strains, Phase III (KMG-III): the genomes of soil and plant-associated and newly described type strains.</title>
        <authorList>
            <person name="Whitman W."/>
        </authorList>
    </citation>
    <scope>NUCLEOTIDE SEQUENCE [LARGE SCALE GENOMIC DNA]</scope>
    <source>
        <strain evidence="9 10">KA25</strain>
    </source>
</reference>
<dbReference type="InterPro" id="IPR050490">
    <property type="entry name" value="Bact_solute-bd_prot1"/>
</dbReference>
<name>A0A2T5JVS6_9RHOB</name>
<dbReference type="CDD" id="cd13585">
    <property type="entry name" value="PBP2_TMBP_like"/>
    <property type="match status" value="1"/>
</dbReference>
<dbReference type="Gene3D" id="3.40.190.10">
    <property type="entry name" value="Periplasmic binding protein-like II"/>
    <property type="match status" value="2"/>
</dbReference>
<evidence type="ECO:0000313" key="9">
    <source>
        <dbReference type="EMBL" id="PTR14246.1"/>
    </source>
</evidence>
<protein>
    <submittedName>
        <fullName evidence="9">Carbohydrate ABC transporter substrate-binding protein (CUT1 family)</fullName>
    </submittedName>
</protein>
<evidence type="ECO:0000313" key="10">
    <source>
        <dbReference type="Proteomes" id="UP000244060"/>
    </source>
</evidence>
<keyword evidence="5" id="KW-0472">Membrane</keyword>
<dbReference type="PANTHER" id="PTHR43649:SF33">
    <property type="entry name" value="POLYGALACTURONAN_RHAMNOGALACTURONAN-BINDING PROTEIN YTCQ"/>
    <property type="match status" value="1"/>
</dbReference>
<feature type="signal peptide" evidence="8">
    <location>
        <begin position="1"/>
        <end position="19"/>
    </location>
</feature>
<evidence type="ECO:0000256" key="6">
    <source>
        <dbReference type="ARBA" id="ARBA00023139"/>
    </source>
</evidence>
<comment type="subcellular location">
    <subcellularLocation>
        <location evidence="1">Periplasm</location>
    </subcellularLocation>
</comment>
<evidence type="ECO:0000256" key="7">
    <source>
        <dbReference type="ARBA" id="ARBA00023288"/>
    </source>
</evidence>
<keyword evidence="3" id="KW-1003">Cell membrane</keyword>
<evidence type="ECO:0000256" key="3">
    <source>
        <dbReference type="ARBA" id="ARBA00022475"/>
    </source>
</evidence>
<organism evidence="9 10">
    <name type="scientific">Cereibacter azotoformans</name>
    <dbReference type="NCBI Taxonomy" id="43057"/>
    <lineage>
        <taxon>Bacteria</taxon>
        <taxon>Pseudomonadati</taxon>
        <taxon>Pseudomonadota</taxon>
        <taxon>Alphaproteobacteria</taxon>
        <taxon>Rhodobacterales</taxon>
        <taxon>Paracoccaceae</taxon>
        <taxon>Cereibacter</taxon>
    </lineage>
</organism>
<gene>
    <name evidence="9" type="ORF">C8J28_11715</name>
</gene>
<dbReference type="GO" id="GO:0042597">
    <property type="term" value="C:periplasmic space"/>
    <property type="evidence" value="ECO:0007669"/>
    <property type="project" value="UniProtKB-SubCell"/>
</dbReference>
<dbReference type="Pfam" id="PF01547">
    <property type="entry name" value="SBP_bac_1"/>
    <property type="match status" value="1"/>
</dbReference>
<dbReference type="Proteomes" id="UP000244060">
    <property type="component" value="Unassembled WGS sequence"/>
</dbReference>
<evidence type="ECO:0000256" key="4">
    <source>
        <dbReference type="ARBA" id="ARBA00022729"/>
    </source>
</evidence>
<comment type="similarity">
    <text evidence="2">Belongs to the bacterial solute-binding protein 1 family.</text>
</comment>
<dbReference type="OrthoDB" id="9770625at2"/>
<dbReference type="AlphaFoldDB" id="A0A2T5JVS6"/>
<dbReference type="PANTHER" id="PTHR43649">
    <property type="entry name" value="ARABINOSE-BINDING PROTEIN-RELATED"/>
    <property type="match status" value="1"/>
</dbReference>
<feature type="chain" id="PRO_5015641714" evidence="8">
    <location>
        <begin position="20"/>
        <end position="438"/>
    </location>
</feature>
<dbReference type="EMBL" id="QAOT01000017">
    <property type="protein sequence ID" value="PTR14246.1"/>
    <property type="molecule type" value="Genomic_DNA"/>
</dbReference>
<dbReference type="InterPro" id="IPR006059">
    <property type="entry name" value="SBP"/>
</dbReference>
<dbReference type="RefSeq" id="WP_108221783.1">
    <property type="nucleotide sequence ID" value="NZ_QAOT01000017.1"/>
</dbReference>
<evidence type="ECO:0000256" key="8">
    <source>
        <dbReference type="SAM" id="SignalP"/>
    </source>
</evidence>
<dbReference type="SUPFAM" id="SSF53850">
    <property type="entry name" value="Periplasmic binding protein-like II"/>
    <property type="match status" value="1"/>
</dbReference>
<evidence type="ECO:0000256" key="2">
    <source>
        <dbReference type="ARBA" id="ARBA00008520"/>
    </source>
</evidence>
<keyword evidence="4 8" id="KW-0732">Signal</keyword>
<accession>A0A2T5JVS6</accession>
<keyword evidence="10" id="KW-1185">Reference proteome</keyword>
<keyword evidence="7" id="KW-0449">Lipoprotein</keyword>
<comment type="caution">
    <text evidence="9">The sequence shown here is derived from an EMBL/GenBank/DDBJ whole genome shotgun (WGS) entry which is preliminary data.</text>
</comment>